<name>A0A183B6V5_9TREM</name>
<sequence>LTGIQLDSLRHTIIRIRSKFLHLSRDSNVTSEIGKIRNTFERIRTQLRVKDDAMRMLHANLEQRLRRAEQECATLEQEKQCMEEHCARTESRMVEKRRQWSEDQGTMNGEMKILKMKCDEETKKVEELRVENLKLVRLHK</sequence>
<feature type="coiled-coil region" evidence="1">
    <location>
        <begin position="51"/>
        <end position="131"/>
    </location>
</feature>
<organism evidence="2">
    <name type="scientific">Echinostoma caproni</name>
    <dbReference type="NCBI Taxonomy" id="27848"/>
    <lineage>
        <taxon>Eukaryota</taxon>
        <taxon>Metazoa</taxon>
        <taxon>Spiralia</taxon>
        <taxon>Lophotrochozoa</taxon>
        <taxon>Platyhelminthes</taxon>
        <taxon>Trematoda</taxon>
        <taxon>Digenea</taxon>
        <taxon>Plagiorchiida</taxon>
        <taxon>Echinostomata</taxon>
        <taxon>Echinostomatoidea</taxon>
        <taxon>Echinostomatidae</taxon>
        <taxon>Echinostoma</taxon>
    </lineage>
</organism>
<keyword evidence="1" id="KW-0175">Coiled coil</keyword>
<dbReference type="WBParaSite" id="ECPE_0001498001-mRNA-1">
    <property type="protein sequence ID" value="ECPE_0001498001-mRNA-1"/>
    <property type="gene ID" value="ECPE_0001498001"/>
</dbReference>
<proteinExistence type="predicted"/>
<evidence type="ECO:0000256" key="1">
    <source>
        <dbReference type="SAM" id="Coils"/>
    </source>
</evidence>
<dbReference type="AlphaFoldDB" id="A0A183B6V5"/>
<accession>A0A183B6V5</accession>
<evidence type="ECO:0000313" key="2">
    <source>
        <dbReference type="WBParaSite" id="ECPE_0001498001-mRNA-1"/>
    </source>
</evidence>
<protein>
    <submittedName>
        <fullName evidence="2">Coiled-coil domain-containing protein 39</fullName>
    </submittedName>
</protein>
<reference evidence="2" key="1">
    <citation type="submission" date="2016-06" db="UniProtKB">
        <authorList>
            <consortium name="WormBaseParasite"/>
        </authorList>
    </citation>
    <scope>IDENTIFICATION</scope>
</reference>